<accession>A0A815MR17</accession>
<evidence type="ECO:0000313" key="1">
    <source>
        <dbReference type="EMBL" id="CAF1426400.1"/>
    </source>
</evidence>
<dbReference type="AlphaFoldDB" id="A0A815MR17"/>
<name>A0A815MR17_9BILA</name>
<organism evidence="1 2">
    <name type="scientific">Rotaria sordida</name>
    <dbReference type="NCBI Taxonomy" id="392033"/>
    <lineage>
        <taxon>Eukaryota</taxon>
        <taxon>Metazoa</taxon>
        <taxon>Spiralia</taxon>
        <taxon>Gnathifera</taxon>
        <taxon>Rotifera</taxon>
        <taxon>Eurotatoria</taxon>
        <taxon>Bdelloidea</taxon>
        <taxon>Philodinida</taxon>
        <taxon>Philodinidae</taxon>
        <taxon>Rotaria</taxon>
    </lineage>
</organism>
<reference evidence="1" key="1">
    <citation type="submission" date="2021-02" db="EMBL/GenBank/DDBJ databases">
        <authorList>
            <person name="Nowell W R."/>
        </authorList>
    </citation>
    <scope>NUCLEOTIDE SEQUENCE</scope>
</reference>
<sequence>MVRKKSVLSKVKKRKKAYRRRQEVRPHVSRSWRTLILVIKAVKKFLNFRHNVESVSFSSRTLDRSKVDEILSNYGSSLNNTQLQVKCHDLIEVNGTLNDLAIIQDIIKKLTSNVCRLDSERKRQLQIRQNKKTSKAVLNNKKVERTINYFRDKYHNNIHFRENQKTRIKKKNSFKYRNDKKYREEVKAKKKKHIFNKYHSNTQFRERFKSKSKFHILTKYHTNSNFRDQYKLRMKSQVLKKYYTYNSIRLKMTQRALNWYRNNNTIMRQNSRRLYNQHRRILKKYTVRQSHQFAVIHRNLFMNNLNRFRQIIQEGPDYVCLSCRLALFRNQVVPFVEQKYIKQNMSDEIKKSIQTYFNYSSSSQSNWICKLCSDKIKKRQMPSRAVVNKLKLCDVPCELKKLNNLEKHLIALRLPFMKIVNLTSVSSLSSSSVEEDSARKKLFF</sequence>
<protein>
    <submittedName>
        <fullName evidence="1">Uncharacterized protein</fullName>
    </submittedName>
</protein>
<gene>
    <name evidence="1" type="ORF">ZHD862_LOCUS34170</name>
</gene>
<dbReference type="EMBL" id="CAJNOT010004309">
    <property type="protein sequence ID" value="CAF1426400.1"/>
    <property type="molecule type" value="Genomic_DNA"/>
</dbReference>
<proteinExistence type="predicted"/>
<dbReference type="Proteomes" id="UP000663864">
    <property type="component" value="Unassembled WGS sequence"/>
</dbReference>
<evidence type="ECO:0000313" key="2">
    <source>
        <dbReference type="Proteomes" id="UP000663864"/>
    </source>
</evidence>
<comment type="caution">
    <text evidence="1">The sequence shown here is derived from an EMBL/GenBank/DDBJ whole genome shotgun (WGS) entry which is preliminary data.</text>
</comment>